<dbReference type="Pfam" id="PF02992">
    <property type="entry name" value="Transposase_21"/>
    <property type="match status" value="1"/>
</dbReference>
<accession>A0AAW2JFL8</accession>
<gene>
    <name evidence="1" type="ORF">Scaly_3146500</name>
</gene>
<comment type="caution">
    <text evidence="1">The sequence shown here is derived from an EMBL/GenBank/DDBJ whole genome shotgun (WGS) entry which is preliminary data.</text>
</comment>
<protein>
    <submittedName>
        <fullName evidence="1">Uncharacterized protein</fullName>
    </submittedName>
</protein>
<name>A0AAW2JFL8_9LAMI</name>
<dbReference type="EMBL" id="JACGWM010001414">
    <property type="protein sequence ID" value="KAL0293147.1"/>
    <property type="molecule type" value="Genomic_DNA"/>
</dbReference>
<reference evidence="1" key="2">
    <citation type="journal article" date="2024" name="Plant">
        <title>Genomic evolution and insights into agronomic trait innovations of Sesamum species.</title>
        <authorList>
            <person name="Miao H."/>
            <person name="Wang L."/>
            <person name="Qu L."/>
            <person name="Liu H."/>
            <person name="Sun Y."/>
            <person name="Le M."/>
            <person name="Wang Q."/>
            <person name="Wei S."/>
            <person name="Zheng Y."/>
            <person name="Lin W."/>
            <person name="Duan Y."/>
            <person name="Cao H."/>
            <person name="Xiong S."/>
            <person name="Wang X."/>
            <person name="Wei L."/>
            <person name="Li C."/>
            <person name="Ma Q."/>
            <person name="Ju M."/>
            <person name="Zhao R."/>
            <person name="Li G."/>
            <person name="Mu C."/>
            <person name="Tian Q."/>
            <person name="Mei H."/>
            <person name="Zhang T."/>
            <person name="Gao T."/>
            <person name="Zhang H."/>
        </authorList>
    </citation>
    <scope>NUCLEOTIDE SEQUENCE</scope>
    <source>
        <strain evidence="1">KEN8</strain>
    </source>
</reference>
<proteinExistence type="predicted"/>
<dbReference type="AlphaFoldDB" id="A0AAW2JFL8"/>
<evidence type="ECO:0000313" key="1">
    <source>
        <dbReference type="EMBL" id="KAL0293147.1"/>
    </source>
</evidence>
<organism evidence="1">
    <name type="scientific">Sesamum calycinum</name>
    <dbReference type="NCBI Taxonomy" id="2727403"/>
    <lineage>
        <taxon>Eukaryota</taxon>
        <taxon>Viridiplantae</taxon>
        <taxon>Streptophyta</taxon>
        <taxon>Embryophyta</taxon>
        <taxon>Tracheophyta</taxon>
        <taxon>Spermatophyta</taxon>
        <taxon>Magnoliopsida</taxon>
        <taxon>eudicotyledons</taxon>
        <taxon>Gunneridae</taxon>
        <taxon>Pentapetalae</taxon>
        <taxon>asterids</taxon>
        <taxon>lamiids</taxon>
        <taxon>Lamiales</taxon>
        <taxon>Pedaliaceae</taxon>
        <taxon>Sesamum</taxon>
    </lineage>
</organism>
<reference evidence="1" key="1">
    <citation type="submission" date="2020-06" db="EMBL/GenBank/DDBJ databases">
        <authorList>
            <person name="Li T."/>
            <person name="Hu X."/>
            <person name="Zhang T."/>
            <person name="Song X."/>
            <person name="Zhang H."/>
            <person name="Dai N."/>
            <person name="Sheng W."/>
            <person name="Hou X."/>
            <person name="Wei L."/>
        </authorList>
    </citation>
    <scope>NUCLEOTIDE SEQUENCE</scope>
    <source>
        <strain evidence="1">KEN8</strain>
        <tissue evidence="1">Leaf</tissue>
    </source>
</reference>
<dbReference type="InterPro" id="IPR004242">
    <property type="entry name" value="Transposase_21"/>
</dbReference>
<sequence>MHVRMVACYTGMTTLIWTTASFVEKLGTSRLGSEILTAIRPHMQFLEPRNVRLDLCTNGFVPHGQYWHTYSCWPVILTPYNLPPRMCMSYEYMFLTMKLEEVPVQEPLRESSSFHFLSGERHLQCSGIESLEEKRSKLLETSNRTHGQLVESLLGCFGDGGYKDATLDPIQVPVAAEGGAGTRTHSSASSSRASTSDEVALWAGISATTCSRIAVGFIHWMAPNNVGDKSSEEVSEDMLRRGVSTGPLQGVLVLVPEGLEQTLH</sequence>